<keyword evidence="1" id="KW-0067">ATP-binding</keyword>
<keyword evidence="1" id="KW-0813">Transport</keyword>
<dbReference type="GO" id="GO:0005524">
    <property type="term" value="F:ATP binding"/>
    <property type="evidence" value="ECO:0007669"/>
    <property type="project" value="UniProtKB-KW"/>
</dbReference>
<sequence length="107" mass="12177">MGLKESIESDLNAVFFNMDEFSEEHEVDGELMNIIIDDFERVKRNQKYNVDDDGQYLRKLLFFVKVSEFGTLPEVDSVLNLDGVEYIVIDASIEGSVYSITLGVVES</sequence>
<accession>A0A8S5M8J3</accession>
<keyword evidence="1" id="KW-0547">Nucleotide-binding</keyword>
<protein>
    <submittedName>
        <fullName evidence="1">Gifsy-2 prophage ATP-binding sugar transporter-like barrel, 4 helix bundle.7A</fullName>
    </submittedName>
</protein>
<reference evidence="1" key="1">
    <citation type="journal article" date="2021" name="Proc. Natl. Acad. Sci. U.S.A.">
        <title>A Catalog of Tens of Thousands of Viruses from Human Metagenomes Reveals Hidden Associations with Chronic Diseases.</title>
        <authorList>
            <person name="Tisza M.J."/>
            <person name="Buck C.B."/>
        </authorList>
    </citation>
    <scope>NUCLEOTIDE SEQUENCE</scope>
    <source>
        <strain evidence="1">CtCiv1</strain>
    </source>
</reference>
<organism evidence="1">
    <name type="scientific">Caudovirales sp. ctCiv1</name>
    <dbReference type="NCBI Taxonomy" id="2826769"/>
    <lineage>
        <taxon>Viruses</taxon>
        <taxon>Duplodnaviria</taxon>
        <taxon>Heunggongvirae</taxon>
        <taxon>Uroviricota</taxon>
        <taxon>Caudoviricetes</taxon>
    </lineage>
</organism>
<keyword evidence="1" id="KW-0762">Sugar transport</keyword>
<evidence type="ECO:0000313" key="1">
    <source>
        <dbReference type="EMBL" id="DAD78554.1"/>
    </source>
</evidence>
<dbReference type="EMBL" id="BK014846">
    <property type="protein sequence ID" value="DAD78554.1"/>
    <property type="molecule type" value="Genomic_DNA"/>
</dbReference>
<proteinExistence type="predicted"/>
<name>A0A8S5M8J3_9CAUD</name>